<evidence type="ECO:0000313" key="3">
    <source>
        <dbReference type="EMBL" id="EPS39505.1"/>
    </source>
</evidence>
<dbReference type="Pfam" id="PF22936">
    <property type="entry name" value="Pol_BBD"/>
    <property type="match status" value="1"/>
</dbReference>
<dbReference type="EMBL" id="AQGS01000467">
    <property type="protein sequence ID" value="EPS39505.1"/>
    <property type="molecule type" value="Genomic_DNA"/>
</dbReference>
<evidence type="ECO:0000313" key="4">
    <source>
        <dbReference type="Proteomes" id="UP000015100"/>
    </source>
</evidence>
<reference evidence="4" key="2">
    <citation type="submission" date="2013-04" db="EMBL/GenBank/DDBJ databases">
        <title>Genomic mechanisms accounting for the adaptation to parasitism in nematode-trapping fungi.</title>
        <authorList>
            <person name="Ahren D.G."/>
        </authorList>
    </citation>
    <scope>NUCLEOTIDE SEQUENCE [LARGE SCALE GENOMIC DNA]</scope>
    <source>
        <strain evidence="4">CBS 200.50</strain>
    </source>
</reference>
<dbReference type="OrthoDB" id="4232400at2759"/>
<dbReference type="HOGENOM" id="CLU_871596_0_0_1"/>
<dbReference type="Proteomes" id="UP000015100">
    <property type="component" value="Unassembled WGS sequence"/>
</dbReference>
<feature type="domain" description="Retrovirus-related Pol polyprotein from transposon TNT 1-94-like beta-barrel" evidence="2">
    <location>
        <begin position="164"/>
        <end position="233"/>
    </location>
</feature>
<dbReference type="PANTHER" id="PTHR40628">
    <property type="entry name" value="CHROMO DOMAIN-CONTAINING PROTEIN"/>
    <property type="match status" value="1"/>
</dbReference>
<accession>S8A913</accession>
<dbReference type="STRING" id="1284197.S8A913"/>
<feature type="region of interest" description="Disordered" evidence="1">
    <location>
        <begin position="1"/>
        <end position="61"/>
    </location>
</feature>
<dbReference type="InterPro" id="IPR054722">
    <property type="entry name" value="PolX-like_BBD"/>
</dbReference>
<dbReference type="AlphaFoldDB" id="S8A913"/>
<dbReference type="OMA" id="HAPSAIC"/>
<dbReference type="eggNOG" id="ENOG502SQ6I">
    <property type="taxonomic scope" value="Eukaryota"/>
</dbReference>
<feature type="region of interest" description="Disordered" evidence="1">
    <location>
        <begin position="111"/>
        <end position="148"/>
    </location>
</feature>
<keyword evidence="4" id="KW-1185">Reference proteome</keyword>
<proteinExistence type="predicted"/>
<protein>
    <recommendedName>
        <fullName evidence="2">Retrovirus-related Pol polyprotein from transposon TNT 1-94-like beta-barrel domain-containing protein</fullName>
    </recommendedName>
</protein>
<evidence type="ECO:0000259" key="2">
    <source>
        <dbReference type="Pfam" id="PF22936"/>
    </source>
</evidence>
<dbReference type="PANTHER" id="PTHR40628:SF1">
    <property type="entry name" value="CHROMO DOMAIN-CONTAINING PROTEIN"/>
    <property type="match status" value="1"/>
</dbReference>
<evidence type="ECO:0000256" key="1">
    <source>
        <dbReference type="SAM" id="MobiDB-lite"/>
    </source>
</evidence>
<name>S8A913_DACHA</name>
<gene>
    <name evidence="3" type="ORF">H072_6672</name>
</gene>
<reference evidence="3 4" key="1">
    <citation type="journal article" date="2013" name="PLoS Genet.">
        <title>Genomic mechanisms accounting for the adaptation to parasitism in nematode-trapping fungi.</title>
        <authorList>
            <person name="Meerupati T."/>
            <person name="Andersson K.M."/>
            <person name="Friman E."/>
            <person name="Kumar D."/>
            <person name="Tunlid A."/>
            <person name="Ahren D."/>
        </authorList>
    </citation>
    <scope>NUCLEOTIDE SEQUENCE [LARGE SCALE GENOMIC DNA]</scope>
    <source>
        <strain evidence="3 4">CBS 200.50</strain>
    </source>
</reference>
<comment type="caution">
    <text evidence="3">The sequence shown here is derived from an EMBL/GenBank/DDBJ whole genome shotgun (WGS) entry which is preliminary data.</text>
</comment>
<feature type="compositionally biased region" description="Basic residues" evidence="1">
    <location>
        <begin position="10"/>
        <end position="20"/>
    </location>
</feature>
<organism evidence="3 4">
    <name type="scientific">Dactylellina haptotyla (strain CBS 200.50)</name>
    <name type="common">Nematode-trapping fungus</name>
    <name type="synonym">Monacrosporium haptotylum</name>
    <dbReference type="NCBI Taxonomy" id="1284197"/>
    <lineage>
        <taxon>Eukaryota</taxon>
        <taxon>Fungi</taxon>
        <taxon>Dikarya</taxon>
        <taxon>Ascomycota</taxon>
        <taxon>Pezizomycotina</taxon>
        <taxon>Orbiliomycetes</taxon>
        <taxon>Orbiliales</taxon>
        <taxon>Orbiliaceae</taxon>
        <taxon>Dactylellina</taxon>
    </lineage>
</organism>
<sequence>MPPNIANRSRGSRRRRRGYRGRNQNARAPARPEPVPAAAPSSSPQPVTIRYQGEPPYTDEERAWLQRTSGGEFAFLRQYGFKTYDPVEQEHGRRLARSFIADEAADQLSALQGVGQHSDESSSDSDQRAPPSDPPLESSRIGNKRKKTVETHVLPSGEAYNIDWIFSTTSNVHAAKHREWFKTYIPFEATSPENLKIVGAGTVELPVVTNKGCAIITLRNVVHAPSAICNIVGMDLMEVFGGQLGGGSGKVYLDEKMETWAYIDASVLFRLRLVHQSDTQTSLDPDAFYAVRASLPAEERSRMTERIMEEEIRKLKSAG</sequence>